<protein>
    <submittedName>
        <fullName evidence="2">Uncharacterized protein</fullName>
    </submittedName>
</protein>
<organism evidence="2 3">
    <name type="scientific">Camelus dromedarius</name>
    <name type="common">Dromedary</name>
    <name type="synonym">Arabian camel</name>
    <dbReference type="NCBI Taxonomy" id="9838"/>
    <lineage>
        <taxon>Eukaryota</taxon>
        <taxon>Metazoa</taxon>
        <taxon>Chordata</taxon>
        <taxon>Craniata</taxon>
        <taxon>Vertebrata</taxon>
        <taxon>Euteleostomi</taxon>
        <taxon>Mammalia</taxon>
        <taxon>Eutheria</taxon>
        <taxon>Laurasiatheria</taxon>
        <taxon>Artiodactyla</taxon>
        <taxon>Tylopoda</taxon>
        <taxon>Camelidae</taxon>
        <taxon>Camelus</taxon>
    </lineage>
</organism>
<keyword evidence="3" id="KW-1185">Reference proteome</keyword>
<dbReference type="EMBL" id="JWIN03000034">
    <property type="protein sequence ID" value="KAB1254652.1"/>
    <property type="molecule type" value="Genomic_DNA"/>
</dbReference>
<evidence type="ECO:0000256" key="1">
    <source>
        <dbReference type="SAM" id="MobiDB-lite"/>
    </source>
</evidence>
<feature type="compositionally biased region" description="Polar residues" evidence="1">
    <location>
        <begin position="288"/>
        <end position="301"/>
    </location>
</feature>
<reference evidence="2 3" key="1">
    <citation type="journal article" date="2019" name="Mol. Ecol. Resour.">
        <title>Improving Illumina assemblies with Hi-C and long reads: an example with the North African dromedary.</title>
        <authorList>
            <person name="Elbers J.P."/>
            <person name="Rogers M.F."/>
            <person name="Perelman P.L."/>
            <person name="Proskuryakova A.A."/>
            <person name="Serdyukova N.A."/>
            <person name="Johnson W.E."/>
            <person name="Horin P."/>
            <person name="Corander J."/>
            <person name="Murphy D."/>
            <person name="Burger P.A."/>
        </authorList>
    </citation>
    <scope>NUCLEOTIDE SEQUENCE [LARGE SCALE GENOMIC DNA]</scope>
    <source>
        <strain evidence="2">Drom800</strain>
        <tissue evidence="2">Blood</tissue>
    </source>
</reference>
<feature type="region of interest" description="Disordered" evidence="1">
    <location>
        <begin position="266"/>
        <end position="301"/>
    </location>
</feature>
<feature type="compositionally biased region" description="Low complexity" evidence="1">
    <location>
        <begin position="10"/>
        <end position="22"/>
    </location>
</feature>
<accession>A0A5N4C6X1</accession>
<feature type="compositionally biased region" description="Basic and acidic residues" evidence="1">
    <location>
        <begin position="70"/>
        <end position="84"/>
    </location>
</feature>
<feature type="region of interest" description="Disordered" evidence="1">
    <location>
        <begin position="1"/>
        <end position="106"/>
    </location>
</feature>
<sequence length="301" mass="32284">MAVPLHQQLRAAHSTASTRATRIPTPTPGTHRERKAPNTIPPRIRRGPTNGKQATGDAADSANPLRSLKPRKEAPPPQTHEEKPSFSPSHRVPSPTRETGGRVFPQIPNSLAKVGCLSSQLPFACLQACRDADSSGSLERQGPPQASSSVHLSKDFSVCAPTAKRKQPSTPHDPVPLSTQLAPLFILPSVHSGHVYCTTTVPGAVLPWGCRPSRGLGGEQESVRKERPQRLEAGSLVRSGLNEGQGEEKGALAHFQPPSFACTDLHELTPLEGRSTPKHKVQLFHNPQGRTSPRSATVSAR</sequence>
<evidence type="ECO:0000313" key="2">
    <source>
        <dbReference type="EMBL" id="KAB1254652.1"/>
    </source>
</evidence>
<feature type="region of interest" description="Disordered" evidence="1">
    <location>
        <begin position="134"/>
        <end position="153"/>
    </location>
</feature>
<feature type="compositionally biased region" description="Polar residues" evidence="1">
    <location>
        <begin position="134"/>
        <end position="151"/>
    </location>
</feature>
<dbReference type="Proteomes" id="UP000299084">
    <property type="component" value="Unassembled WGS sequence"/>
</dbReference>
<gene>
    <name evidence="2" type="ORF">Cadr_000029121</name>
</gene>
<comment type="caution">
    <text evidence="2">The sequence shown here is derived from an EMBL/GenBank/DDBJ whole genome shotgun (WGS) entry which is preliminary data.</text>
</comment>
<evidence type="ECO:0000313" key="3">
    <source>
        <dbReference type="Proteomes" id="UP000299084"/>
    </source>
</evidence>
<proteinExistence type="predicted"/>
<dbReference type="AlphaFoldDB" id="A0A5N4C6X1"/>
<name>A0A5N4C6X1_CAMDR</name>